<dbReference type="Proteomes" id="UP000321175">
    <property type="component" value="Unassembled WGS sequence"/>
</dbReference>
<reference evidence="1 7" key="2">
    <citation type="submission" date="2019-07" db="EMBL/GenBank/DDBJ databases">
        <title>antibiotic susceptibility of plant-derived lactic acid bacteria.</title>
        <authorList>
            <person name="Sugiyama M."/>
            <person name="Noda M."/>
        </authorList>
    </citation>
    <scope>NUCLEOTIDE SEQUENCE [LARGE SCALE GENOMIC DNA]</scope>
    <source>
        <strain evidence="1 7">15-1A</strain>
    </source>
</reference>
<dbReference type="EMBL" id="BJWA01000001">
    <property type="protein sequence ID" value="GEL78927.1"/>
    <property type="molecule type" value="Genomic_DNA"/>
</dbReference>
<evidence type="ECO:0000313" key="1">
    <source>
        <dbReference type="EMBL" id="BBM13243.1"/>
    </source>
</evidence>
<organism evidence="4 5">
    <name type="scientific">Enterococcus mundtii</name>
    <dbReference type="NCBI Taxonomy" id="53346"/>
    <lineage>
        <taxon>Bacteria</taxon>
        <taxon>Bacillati</taxon>
        <taxon>Bacillota</taxon>
        <taxon>Bacilli</taxon>
        <taxon>Lactobacillales</taxon>
        <taxon>Enterococcaceae</taxon>
        <taxon>Enterococcus</taxon>
    </lineage>
</organism>
<dbReference type="EMBL" id="NGMS01000001">
    <property type="protein sequence ID" value="OTP27263.1"/>
    <property type="molecule type" value="Genomic_DNA"/>
</dbReference>
<keyword evidence="6" id="KW-1185">Reference proteome</keyword>
<evidence type="ECO:0000313" key="6">
    <source>
        <dbReference type="Proteomes" id="UP000321175"/>
    </source>
</evidence>
<reference evidence="2 6" key="3">
    <citation type="submission" date="2019-07" db="EMBL/GenBank/DDBJ databases">
        <title>Whole genome shotgun sequence of Enterococcus mundtii NBRC 100490.</title>
        <authorList>
            <person name="Hosoyama A."/>
            <person name="Uohara A."/>
            <person name="Ohji S."/>
            <person name="Ichikawa N."/>
        </authorList>
    </citation>
    <scope>NUCLEOTIDE SEQUENCE [LARGE SCALE GENOMIC DNA]</scope>
    <source>
        <strain evidence="2 6">NBRC 100490</strain>
    </source>
</reference>
<name>A0A1L8UUL1_ENTMU</name>
<dbReference type="Proteomes" id="UP000557857">
    <property type="component" value="Unassembled WGS sequence"/>
</dbReference>
<proteinExistence type="predicted"/>
<evidence type="ECO:0000313" key="4">
    <source>
        <dbReference type="EMBL" id="OTP27263.1"/>
    </source>
</evidence>
<gene>
    <name evidence="4" type="ORF">A5802_000998</name>
    <name evidence="1" type="ORF">EM151A_0001</name>
    <name evidence="2" type="ORF">EMU01_00710</name>
    <name evidence="3" type="ORF">HI921_10215</name>
</gene>
<reference evidence="4 5" key="1">
    <citation type="submission" date="2017-05" db="EMBL/GenBank/DDBJ databases">
        <title>The Genome Sequence of Enterococcus mundtii 6B1_DIV0119.</title>
        <authorList>
            <consortium name="The Broad Institute Genomics Platform"/>
            <consortium name="The Broad Institute Genomic Center for Infectious Diseases"/>
            <person name="Earl A."/>
            <person name="Manson A."/>
            <person name="Schwartman J."/>
            <person name="Gilmore M."/>
            <person name="Abouelleil A."/>
            <person name="Cao P."/>
            <person name="Chapman S."/>
            <person name="Cusick C."/>
            <person name="Shea T."/>
            <person name="Young S."/>
            <person name="Neafsey D."/>
            <person name="Nusbaum C."/>
            <person name="Birren B."/>
        </authorList>
    </citation>
    <scope>NUCLEOTIDE SEQUENCE [LARGE SCALE GENOMIC DNA]</scope>
    <source>
        <strain evidence="4 5">6B1_DIV0119</strain>
    </source>
</reference>
<evidence type="ECO:0000313" key="5">
    <source>
        <dbReference type="Proteomes" id="UP000195024"/>
    </source>
</evidence>
<evidence type="ECO:0000313" key="8">
    <source>
        <dbReference type="Proteomes" id="UP000557857"/>
    </source>
</evidence>
<dbReference type="EMBL" id="AP019810">
    <property type="protein sequence ID" value="BBM13243.1"/>
    <property type="molecule type" value="Genomic_DNA"/>
</dbReference>
<evidence type="ECO:0000313" key="7">
    <source>
        <dbReference type="Proteomes" id="UP000509460"/>
    </source>
</evidence>
<dbReference type="Proteomes" id="UP000195024">
    <property type="component" value="Unassembled WGS sequence"/>
</dbReference>
<dbReference type="AlphaFoldDB" id="A0A1L8UUL1"/>
<reference evidence="3 8" key="4">
    <citation type="submission" date="2020-04" db="EMBL/GenBank/DDBJ databases">
        <authorList>
            <person name="Abaymova A."/>
            <person name="Teymurazov M."/>
            <person name="Tazyna O."/>
            <person name="Chatushin Y."/>
            <person name="Svetoch E."/>
            <person name="Pereligyn V."/>
            <person name="Pohylenko V."/>
            <person name="Platonov M."/>
            <person name="Kartsev N."/>
            <person name="Skryabin Y."/>
            <person name="Sizova A."/>
            <person name="Solomentsev V."/>
            <person name="Kislichkina A."/>
            <person name="Bogun A."/>
        </authorList>
    </citation>
    <scope>NUCLEOTIDE SEQUENCE [LARGE SCALE GENOMIC DNA]</scope>
    <source>
        <strain evidence="3">SCPM-O-B-8398</strain>
        <strain evidence="8">SCPM-O-B-8398 (E28)</strain>
    </source>
</reference>
<evidence type="ECO:0000313" key="2">
    <source>
        <dbReference type="EMBL" id="GEL78927.1"/>
    </source>
</evidence>
<protein>
    <submittedName>
        <fullName evidence="1">ABC-type multidrug transport system, ATPase component</fullName>
    </submittedName>
</protein>
<accession>A0A1L8UUL1</accession>
<dbReference type="GeneID" id="61001247"/>
<dbReference type="EMBL" id="JABCAG010000029">
    <property type="protein sequence ID" value="NMP58827.1"/>
    <property type="molecule type" value="Genomic_DNA"/>
</dbReference>
<sequence>MKIVKLEKEKIKQYILNEANEQDMIEMIELMRAKKAILDLEKIAMEKKKIVDKFNKL</sequence>
<dbReference type="RefSeq" id="WP_010735481.1">
    <property type="nucleotide sequence ID" value="NZ_AP019810.1"/>
</dbReference>
<dbReference type="Proteomes" id="UP000509460">
    <property type="component" value="Chromosome"/>
</dbReference>
<evidence type="ECO:0000313" key="3">
    <source>
        <dbReference type="EMBL" id="NMP58827.1"/>
    </source>
</evidence>